<dbReference type="OrthoDB" id="2443932at2759"/>
<dbReference type="InterPro" id="IPR054586">
    <property type="entry name" value="MACPF_1_fungal"/>
</dbReference>
<dbReference type="AlphaFoldDB" id="A0A9N9APR7"/>
<protein>
    <submittedName>
        <fullName evidence="2">6100_t:CDS:1</fullName>
    </submittedName>
</protein>
<sequence length="681" mass="77639">MENTYSENLKVTVLVNDDVSVLTELPKAANLTEIRKILAKVPEIRMGHKAYFICLRVEGTPIIPHNNERKYFLEDVIDDTKNPKNMKIKGELEPNWTEIINNNLLEYGFFFTENGPKSATEKAFKIVKFPKTTLPNQIVLDQELNCKTEIDEIRIKSLFLTTNLDAKLPSIPIFARFGGSCQSNNVKHKNNVNSKTYQKSIRIKAIFSMSESEIKPTEEFVLAVDKALESKNRRKSLEQVSSEFGEFWCKKLGIGGSILYVKKGGSIVNENKRSKGKEVKVNLSFGGGVGGKNEETNQMNAVASEYTCFEIRGGLKNLFRERDPGEWFTSLEDYKTWEVAAYFPEIHSIFDILDEERRAKVAEAFGTQIIDSQVVDLGFMMDISKPDPCIYEIPKQYDLSNCQIFVTEMKDMKDDNSDTIFASRVHYMNEKEPPVILLHRLGSLAKKTKYQKFSIKLGWIVLGTSTMLPTKLVFENGESKIKVGNKNCSASIISSRELCPDESLLATCVSRSKDSQVNFAKSKYVTRSHFVYENNAIDACAFCYDLKTGELFYQLDNLEATFSINYSIIFGRQIDEFGQAQINSESRISIKSTRHKIDFGCYRNLTQPCLQSPVFVNLVLDKCPKQCPHGILNITPNHAEFKHIYFSSPNLKDRQIAYFRAPIRINDKGKAKHYYMHYTCP</sequence>
<keyword evidence="3" id="KW-1185">Reference proteome</keyword>
<reference evidence="2" key="1">
    <citation type="submission" date="2021-06" db="EMBL/GenBank/DDBJ databases">
        <authorList>
            <person name="Kallberg Y."/>
            <person name="Tangrot J."/>
            <person name="Rosling A."/>
        </authorList>
    </citation>
    <scope>NUCLEOTIDE SEQUENCE</scope>
    <source>
        <strain evidence="2">MT106</strain>
    </source>
</reference>
<name>A0A9N9APR7_9GLOM</name>
<evidence type="ECO:0000313" key="3">
    <source>
        <dbReference type="Proteomes" id="UP000789831"/>
    </source>
</evidence>
<proteinExistence type="predicted"/>
<organism evidence="2 3">
    <name type="scientific">Ambispora gerdemannii</name>
    <dbReference type="NCBI Taxonomy" id="144530"/>
    <lineage>
        <taxon>Eukaryota</taxon>
        <taxon>Fungi</taxon>
        <taxon>Fungi incertae sedis</taxon>
        <taxon>Mucoromycota</taxon>
        <taxon>Glomeromycotina</taxon>
        <taxon>Glomeromycetes</taxon>
        <taxon>Archaeosporales</taxon>
        <taxon>Ambisporaceae</taxon>
        <taxon>Ambispora</taxon>
    </lineage>
</organism>
<feature type="domain" description="MACPF-like" evidence="1">
    <location>
        <begin position="180"/>
        <end position="361"/>
    </location>
</feature>
<comment type="caution">
    <text evidence="2">The sequence shown here is derived from an EMBL/GenBank/DDBJ whole genome shotgun (WGS) entry which is preliminary data.</text>
</comment>
<evidence type="ECO:0000259" key="1">
    <source>
        <dbReference type="Pfam" id="PF22693"/>
    </source>
</evidence>
<dbReference type="EMBL" id="CAJVPL010000894">
    <property type="protein sequence ID" value="CAG8538429.1"/>
    <property type="molecule type" value="Genomic_DNA"/>
</dbReference>
<evidence type="ECO:0000313" key="2">
    <source>
        <dbReference type="EMBL" id="CAG8538429.1"/>
    </source>
</evidence>
<dbReference type="Proteomes" id="UP000789831">
    <property type="component" value="Unassembled WGS sequence"/>
</dbReference>
<dbReference type="Pfam" id="PF22693">
    <property type="entry name" value="MACPF_1"/>
    <property type="match status" value="1"/>
</dbReference>
<accession>A0A9N9APR7</accession>
<gene>
    <name evidence="2" type="ORF">AGERDE_LOCUS6063</name>
</gene>